<protein>
    <submittedName>
        <fullName evidence="1">Uncharacterized protein</fullName>
    </submittedName>
</protein>
<sequence>MTSFTQLQLSCFPPQQSQAINRCYNFRHLKLLYFRRKCLDLTLESRGVIDLECCQCFLPWNCMKHSGSSRGRVKPSAGVEGMH</sequence>
<comment type="caution">
    <text evidence="1">The sequence shown here is derived from an EMBL/GenBank/DDBJ whole genome shotgun (WGS) entry which is preliminary data.</text>
</comment>
<dbReference type="Proteomes" id="UP001056120">
    <property type="component" value="Linkage Group LG01"/>
</dbReference>
<gene>
    <name evidence="1" type="ORF">L1987_01750</name>
</gene>
<dbReference type="EMBL" id="CM042018">
    <property type="protein sequence ID" value="KAI3827669.1"/>
    <property type="molecule type" value="Genomic_DNA"/>
</dbReference>
<accession>A0ACB9K5X8</accession>
<reference evidence="1 2" key="2">
    <citation type="journal article" date="2022" name="Mol. Ecol. Resour.">
        <title>The genomes of chicory, endive, great burdock and yacon provide insights into Asteraceae paleo-polyploidization history and plant inulin production.</title>
        <authorList>
            <person name="Fan W."/>
            <person name="Wang S."/>
            <person name="Wang H."/>
            <person name="Wang A."/>
            <person name="Jiang F."/>
            <person name="Liu H."/>
            <person name="Zhao H."/>
            <person name="Xu D."/>
            <person name="Zhang Y."/>
        </authorList>
    </citation>
    <scope>NUCLEOTIDE SEQUENCE [LARGE SCALE GENOMIC DNA]</scope>
    <source>
        <strain evidence="2">cv. Yunnan</strain>
        <tissue evidence="1">Leaves</tissue>
    </source>
</reference>
<proteinExistence type="predicted"/>
<evidence type="ECO:0000313" key="1">
    <source>
        <dbReference type="EMBL" id="KAI3827669.1"/>
    </source>
</evidence>
<keyword evidence="2" id="KW-1185">Reference proteome</keyword>
<evidence type="ECO:0000313" key="2">
    <source>
        <dbReference type="Proteomes" id="UP001056120"/>
    </source>
</evidence>
<reference evidence="2" key="1">
    <citation type="journal article" date="2022" name="Mol. Ecol. Resour.">
        <title>The genomes of chicory, endive, great burdock and yacon provide insights into Asteraceae palaeo-polyploidization history and plant inulin production.</title>
        <authorList>
            <person name="Fan W."/>
            <person name="Wang S."/>
            <person name="Wang H."/>
            <person name="Wang A."/>
            <person name="Jiang F."/>
            <person name="Liu H."/>
            <person name="Zhao H."/>
            <person name="Xu D."/>
            <person name="Zhang Y."/>
        </authorList>
    </citation>
    <scope>NUCLEOTIDE SEQUENCE [LARGE SCALE GENOMIC DNA]</scope>
    <source>
        <strain evidence="2">cv. Yunnan</strain>
    </source>
</reference>
<organism evidence="1 2">
    <name type="scientific">Smallanthus sonchifolius</name>
    <dbReference type="NCBI Taxonomy" id="185202"/>
    <lineage>
        <taxon>Eukaryota</taxon>
        <taxon>Viridiplantae</taxon>
        <taxon>Streptophyta</taxon>
        <taxon>Embryophyta</taxon>
        <taxon>Tracheophyta</taxon>
        <taxon>Spermatophyta</taxon>
        <taxon>Magnoliopsida</taxon>
        <taxon>eudicotyledons</taxon>
        <taxon>Gunneridae</taxon>
        <taxon>Pentapetalae</taxon>
        <taxon>asterids</taxon>
        <taxon>campanulids</taxon>
        <taxon>Asterales</taxon>
        <taxon>Asteraceae</taxon>
        <taxon>Asteroideae</taxon>
        <taxon>Heliantheae alliance</taxon>
        <taxon>Millerieae</taxon>
        <taxon>Smallanthus</taxon>
    </lineage>
</organism>
<name>A0ACB9K5X8_9ASTR</name>